<feature type="chain" id="PRO_5011008016" description="DUF3299 domain-containing protein" evidence="1">
    <location>
        <begin position="26"/>
        <end position="148"/>
    </location>
</feature>
<gene>
    <name evidence="2" type="ORF">PAM7971_02142</name>
</gene>
<organism evidence="2 3">
    <name type="scientific">Pacificibacter marinus</name>
    <dbReference type="NCBI Taxonomy" id="658057"/>
    <lineage>
        <taxon>Bacteria</taxon>
        <taxon>Pseudomonadati</taxon>
        <taxon>Pseudomonadota</taxon>
        <taxon>Alphaproteobacteria</taxon>
        <taxon>Rhodobacterales</taxon>
        <taxon>Roseobacteraceae</taxon>
        <taxon>Pacificibacter</taxon>
    </lineage>
</organism>
<accession>A0A1Y5SNJ2</accession>
<dbReference type="EMBL" id="FWFW01000006">
    <property type="protein sequence ID" value="SLN44655.1"/>
    <property type="molecule type" value="Genomic_DNA"/>
</dbReference>
<proteinExistence type="predicted"/>
<dbReference type="AlphaFoldDB" id="A0A1Y5SNJ2"/>
<keyword evidence="1" id="KW-0732">Signal</keyword>
<evidence type="ECO:0008006" key="4">
    <source>
        <dbReference type="Google" id="ProtNLM"/>
    </source>
</evidence>
<sequence length="148" mass="15682">MRTLPVSVFSAVFGATTTMALPALAQTDVWALLGDVQVDEIVTDTSYEVKKTFPKQLEDGIRALKITGYAMPLTPGDAISELILVSDMGTCPLCGGADHGTSLQVKLSQPLIGFEDGARITVQGNLSAVRDTTTWQSAVLENAVLVDL</sequence>
<dbReference type="OrthoDB" id="7863575at2"/>
<reference evidence="2 3" key="1">
    <citation type="submission" date="2017-03" db="EMBL/GenBank/DDBJ databases">
        <authorList>
            <person name="Afonso C.L."/>
            <person name="Miller P.J."/>
            <person name="Scott M.A."/>
            <person name="Spackman E."/>
            <person name="Goraichik I."/>
            <person name="Dimitrov K.M."/>
            <person name="Suarez D.L."/>
            <person name="Swayne D.E."/>
        </authorList>
    </citation>
    <scope>NUCLEOTIDE SEQUENCE [LARGE SCALE GENOMIC DNA]</scope>
    <source>
        <strain evidence="2 3">CECT 7971</strain>
    </source>
</reference>
<keyword evidence="3" id="KW-1185">Reference proteome</keyword>
<dbReference type="STRING" id="658057.SAMN04488032_105184"/>
<dbReference type="Proteomes" id="UP000193307">
    <property type="component" value="Unassembled WGS sequence"/>
</dbReference>
<dbReference type="RefSeq" id="WP_085849448.1">
    <property type="nucleotide sequence ID" value="NZ_FNZV01000005.1"/>
</dbReference>
<feature type="signal peptide" evidence="1">
    <location>
        <begin position="1"/>
        <end position="25"/>
    </location>
</feature>
<evidence type="ECO:0000313" key="3">
    <source>
        <dbReference type="Proteomes" id="UP000193307"/>
    </source>
</evidence>
<protein>
    <recommendedName>
        <fullName evidence="4">DUF3299 domain-containing protein</fullName>
    </recommendedName>
</protein>
<evidence type="ECO:0000256" key="1">
    <source>
        <dbReference type="SAM" id="SignalP"/>
    </source>
</evidence>
<name>A0A1Y5SNJ2_9RHOB</name>
<evidence type="ECO:0000313" key="2">
    <source>
        <dbReference type="EMBL" id="SLN44655.1"/>
    </source>
</evidence>